<evidence type="ECO:0000313" key="2">
    <source>
        <dbReference type="Proteomes" id="UP001187734"/>
    </source>
</evidence>
<proteinExistence type="predicted"/>
<dbReference type="Proteomes" id="UP001187734">
    <property type="component" value="Unassembled WGS sequence"/>
</dbReference>
<gene>
    <name evidence="1" type="ORF">FTOL_10526</name>
</gene>
<reference evidence="1" key="1">
    <citation type="submission" date="2018-03" db="EMBL/GenBank/DDBJ databases">
        <authorList>
            <person name="Guldener U."/>
        </authorList>
    </citation>
    <scope>NUCLEOTIDE SEQUENCE</scope>
</reference>
<protein>
    <submittedName>
        <fullName evidence="1">Uncharacterized protein</fullName>
    </submittedName>
</protein>
<evidence type="ECO:0000313" key="1">
    <source>
        <dbReference type="EMBL" id="SPJ84010.1"/>
    </source>
</evidence>
<accession>A0AAE8SM40</accession>
<dbReference type="AlphaFoldDB" id="A0AAE8SM40"/>
<name>A0AAE8SM40_9HYPO</name>
<comment type="caution">
    <text evidence="1">The sequence shown here is derived from an EMBL/GenBank/DDBJ whole genome shotgun (WGS) entry which is preliminary data.</text>
</comment>
<dbReference type="EMBL" id="ONZP01000411">
    <property type="protein sequence ID" value="SPJ84010.1"/>
    <property type="molecule type" value="Genomic_DNA"/>
</dbReference>
<organism evidence="1 2">
    <name type="scientific">Fusarium torulosum</name>
    <dbReference type="NCBI Taxonomy" id="33205"/>
    <lineage>
        <taxon>Eukaryota</taxon>
        <taxon>Fungi</taxon>
        <taxon>Dikarya</taxon>
        <taxon>Ascomycota</taxon>
        <taxon>Pezizomycotina</taxon>
        <taxon>Sordariomycetes</taxon>
        <taxon>Hypocreomycetidae</taxon>
        <taxon>Hypocreales</taxon>
        <taxon>Nectriaceae</taxon>
        <taxon>Fusarium</taxon>
    </lineage>
</organism>
<sequence>MAHPDVQTEDARLASLRSDILRKYSTIAEARRQGNKKRLGMRGKEHHQCLNVDELIAGFADPDDVDGNSQDGWIIHDQVQKDEPRRGKSLPAEIMNNIFVWSLHMAANEFDTLFALRASWCVLEYSVFPL</sequence>
<keyword evidence="2" id="KW-1185">Reference proteome</keyword>